<dbReference type="SUPFAM" id="SSF53474">
    <property type="entry name" value="alpha/beta-Hydrolases"/>
    <property type="match status" value="1"/>
</dbReference>
<dbReference type="Pfam" id="PF00561">
    <property type="entry name" value="Abhydrolase_1"/>
    <property type="match status" value="1"/>
</dbReference>
<dbReference type="PANTHER" id="PTHR43798">
    <property type="entry name" value="MONOACYLGLYCEROL LIPASE"/>
    <property type="match status" value="1"/>
</dbReference>
<evidence type="ECO:0000259" key="2">
    <source>
        <dbReference type="Pfam" id="PF00561"/>
    </source>
</evidence>
<proteinExistence type="predicted"/>
<keyword evidence="1" id="KW-0732">Signal</keyword>
<comment type="caution">
    <text evidence="3">The sequence shown here is derived from an EMBL/GenBank/DDBJ whole genome shotgun (WGS) entry which is preliminary data.</text>
</comment>
<evidence type="ECO:0000313" key="3">
    <source>
        <dbReference type="EMBL" id="KKO46643.1"/>
    </source>
</evidence>
<evidence type="ECO:0000313" key="4">
    <source>
        <dbReference type="Proteomes" id="UP000034228"/>
    </source>
</evidence>
<keyword evidence="4" id="KW-1185">Reference proteome</keyword>
<dbReference type="PATRIC" id="fig|336831.14.peg.3306"/>
<dbReference type="AlphaFoldDB" id="A0A0M2VC03"/>
<accession>A0A0M2VC03</accession>
<evidence type="ECO:0000256" key="1">
    <source>
        <dbReference type="SAM" id="SignalP"/>
    </source>
</evidence>
<dbReference type="GO" id="GO:0016787">
    <property type="term" value="F:hydrolase activity"/>
    <property type="evidence" value="ECO:0007669"/>
    <property type="project" value="UniProtKB-KW"/>
</dbReference>
<dbReference type="Proteomes" id="UP000034228">
    <property type="component" value="Unassembled WGS sequence"/>
</dbReference>
<keyword evidence="3" id="KW-0378">Hydrolase</keyword>
<name>A0A0M2VC03_9GAMM</name>
<feature type="signal peptide" evidence="1">
    <location>
        <begin position="1"/>
        <end position="17"/>
    </location>
</feature>
<dbReference type="STRING" id="336831.WG68_04975"/>
<gene>
    <name evidence="3" type="ORF">WG68_04975</name>
</gene>
<sequence length="272" mass="30636">MKSLSLVLVLLSFSLCAAQSQFIKVNEFELEYEIAGSGKHIVLLEAGGSSAMTDWDPVFAQIAEQATVIRYSRVGNGNSTQIKRHFTSRDYADYASELLEKLNISEPVILVAHSYGGSVARDFAAAYPDKIKALLMLDPSSEHDVDILRAIDLEQGNREIAQIKLDDMKEGMSNQYLDFWSKRPLPDYPQIKAMPVTVIVSVKKIANPGNLFFTDQARKLWGEHWQRWATAFPQGRALLTEQSGHFVQFDEPQLVLQEFKELISQLDQLKAN</sequence>
<dbReference type="RefSeq" id="WP_046556532.1">
    <property type="nucleotide sequence ID" value="NZ_LAHO01000003.1"/>
</dbReference>
<dbReference type="InterPro" id="IPR000073">
    <property type="entry name" value="AB_hydrolase_1"/>
</dbReference>
<feature type="chain" id="PRO_5005644774" evidence="1">
    <location>
        <begin position="18"/>
        <end position="272"/>
    </location>
</feature>
<reference evidence="3 4" key="1">
    <citation type="submission" date="2015-03" db="EMBL/GenBank/DDBJ databases">
        <title>Draft genome sequences of two protease-producing strains of Arsukibacterium isolated from two cold and alkaline environments.</title>
        <authorList>
            <person name="Lylloff J.E."/>
            <person name="Skov L.B."/>
            <person name="Jepsen M."/>
            <person name="Hallin P.F."/>
            <person name="Sorensen S.J."/>
            <person name="Stougaard P."/>
            <person name="Glaring M.A."/>
        </authorList>
    </citation>
    <scope>NUCLEOTIDE SEQUENCE [LARGE SCALE GENOMIC DNA]</scope>
    <source>
        <strain evidence="3 4">GCM72</strain>
    </source>
</reference>
<dbReference type="InterPro" id="IPR050266">
    <property type="entry name" value="AB_hydrolase_sf"/>
</dbReference>
<protein>
    <submittedName>
        <fullName evidence="3">Alpha/beta hydrolase</fullName>
    </submittedName>
</protein>
<dbReference type="Gene3D" id="3.40.50.1820">
    <property type="entry name" value="alpha/beta hydrolase"/>
    <property type="match status" value="1"/>
</dbReference>
<organism evidence="3 4">
    <name type="scientific">Arsukibacterium ikkense</name>
    <dbReference type="NCBI Taxonomy" id="336831"/>
    <lineage>
        <taxon>Bacteria</taxon>
        <taxon>Pseudomonadati</taxon>
        <taxon>Pseudomonadota</taxon>
        <taxon>Gammaproteobacteria</taxon>
        <taxon>Chromatiales</taxon>
        <taxon>Chromatiaceae</taxon>
        <taxon>Arsukibacterium</taxon>
    </lineage>
</organism>
<dbReference type="OrthoDB" id="5724113at2"/>
<dbReference type="InterPro" id="IPR029058">
    <property type="entry name" value="AB_hydrolase_fold"/>
</dbReference>
<dbReference type="EMBL" id="LAHO01000003">
    <property type="protein sequence ID" value="KKO46643.1"/>
    <property type="molecule type" value="Genomic_DNA"/>
</dbReference>
<feature type="domain" description="AB hydrolase-1" evidence="2">
    <location>
        <begin position="41"/>
        <end position="161"/>
    </location>
</feature>